<keyword evidence="6" id="KW-0441">Lipid A biosynthesis</keyword>
<accession>A0A6N1VB25</accession>
<evidence type="ECO:0000256" key="9">
    <source>
        <dbReference type="ARBA" id="ARBA00023098"/>
    </source>
</evidence>
<name>A0A6N1VB25_9HYPH</name>
<evidence type="ECO:0000256" key="4">
    <source>
        <dbReference type="ARBA" id="ARBA00020902"/>
    </source>
</evidence>
<dbReference type="NCBIfam" id="TIGR00215">
    <property type="entry name" value="lpxB"/>
    <property type="match status" value="1"/>
</dbReference>
<evidence type="ECO:0000256" key="7">
    <source>
        <dbReference type="ARBA" id="ARBA00022676"/>
    </source>
</evidence>
<evidence type="ECO:0000256" key="2">
    <source>
        <dbReference type="ARBA" id="ARBA00007868"/>
    </source>
</evidence>
<dbReference type="GO" id="GO:0008915">
    <property type="term" value="F:lipid-A-disaccharide synthase activity"/>
    <property type="evidence" value="ECO:0007669"/>
    <property type="project" value="UniProtKB-UniRule"/>
</dbReference>
<dbReference type="PANTHER" id="PTHR30372">
    <property type="entry name" value="LIPID-A-DISACCHARIDE SYNTHASE"/>
    <property type="match status" value="1"/>
</dbReference>
<dbReference type="RefSeq" id="WP_175276006.1">
    <property type="nucleotide sequence ID" value="NZ_CP054836.1"/>
</dbReference>
<evidence type="ECO:0000313" key="12">
    <source>
        <dbReference type="EMBL" id="QKV18110.1"/>
    </source>
</evidence>
<evidence type="ECO:0000256" key="6">
    <source>
        <dbReference type="ARBA" id="ARBA00022556"/>
    </source>
</evidence>
<protein>
    <recommendedName>
        <fullName evidence="4 11">Lipid-A-disaccharide synthase</fullName>
        <ecNumber evidence="3 11">2.4.1.182</ecNumber>
    </recommendedName>
</protein>
<evidence type="ECO:0000256" key="3">
    <source>
        <dbReference type="ARBA" id="ARBA00012687"/>
    </source>
</evidence>
<comment type="similarity">
    <text evidence="2">Belongs to the LpxB family.</text>
</comment>
<dbReference type="EC" id="2.4.1.182" evidence="3 11"/>
<keyword evidence="5" id="KW-0444">Lipid biosynthesis</keyword>
<evidence type="ECO:0000256" key="8">
    <source>
        <dbReference type="ARBA" id="ARBA00022679"/>
    </source>
</evidence>
<dbReference type="GO" id="GO:0009245">
    <property type="term" value="P:lipid A biosynthetic process"/>
    <property type="evidence" value="ECO:0007669"/>
    <property type="project" value="UniProtKB-UniRule"/>
</dbReference>
<dbReference type="PANTHER" id="PTHR30372:SF4">
    <property type="entry name" value="LIPID-A-DISACCHARIDE SYNTHASE, MITOCHONDRIAL-RELATED"/>
    <property type="match status" value="1"/>
</dbReference>
<dbReference type="KEGG" id="orm:HTY61_06390"/>
<keyword evidence="13" id="KW-1185">Reference proteome</keyword>
<dbReference type="Pfam" id="PF02684">
    <property type="entry name" value="LpxB"/>
    <property type="match status" value="1"/>
</dbReference>
<organism evidence="12 13">
    <name type="scientific">Oricola thermophila</name>
    <dbReference type="NCBI Taxonomy" id="2742145"/>
    <lineage>
        <taxon>Bacteria</taxon>
        <taxon>Pseudomonadati</taxon>
        <taxon>Pseudomonadota</taxon>
        <taxon>Alphaproteobacteria</taxon>
        <taxon>Hyphomicrobiales</taxon>
        <taxon>Ahrensiaceae</taxon>
        <taxon>Oricola</taxon>
    </lineage>
</organism>
<evidence type="ECO:0000256" key="1">
    <source>
        <dbReference type="ARBA" id="ARBA00002056"/>
    </source>
</evidence>
<dbReference type="InterPro" id="IPR003835">
    <property type="entry name" value="Glyco_trans_19"/>
</dbReference>
<evidence type="ECO:0000256" key="11">
    <source>
        <dbReference type="NCBIfam" id="TIGR00215"/>
    </source>
</evidence>
<keyword evidence="7 12" id="KW-0328">Glycosyltransferase</keyword>
<evidence type="ECO:0000313" key="13">
    <source>
        <dbReference type="Proteomes" id="UP000509367"/>
    </source>
</evidence>
<keyword evidence="9" id="KW-0443">Lipid metabolism</keyword>
<gene>
    <name evidence="12" type="primary">lpxB</name>
    <name evidence="12" type="ORF">HTY61_06390</name>
</gene>
<reference evidence="12 13" key="1">
    <citation type="submission" date="2020-06" db="EMBL/GenBank/DDBJ databases">
        <title>Oricola thermophila sp. nov. isolated from a tidal sediments.</title>
        <authorList>
            <person name="Kwon K.K."/>
            <person name="Yang S.-H."/>
            <person name="Park M.-J."/>
        </authorList>
    </citation>
    <scope>NUCLEOTIDE SEQUENCE [LARGE SCALE GENOMIC DNA]</scope>
    <source>
        <strain evidence="12 13">MEBiC13590</strain>
    </source>
</reference>
<dbReference type="AlphaFoldDB" id="A0A6N1VB25"/>
<comment type="function">
    <text evidence="1">Condensation of UDP-2,3-diacylglucosamine and 2,3-diacylglucosamine-1-phosphate to form lipid A disaccharide, a precursor of lipid A, a phosphorylated glycolipid that anchors the lipopolysaccharide to the outer membrane of the cell.</text>
</comment>
<proteinExistence type="inferred from homology"/>
<keyword evidence="8 12" id="KW-0808">Transferase</keyword>
<evidence type="ECO:0000256" key="5">
    <source>
        <dbReference type="ARBA" id="ARBA00022516"/>
    </source>
</evidence>
<comment type="catalytic activity">
    <reaction evidence="10">
        <text>a lipid X + a UDP-2-N,3-O-bis[(3R)-3-hydroxyacyl]-alpha-D-glucosamine = a lipid A disaccharide + UDP + H(+)</text>
        <dbReference type="Rhea" id="RHEA:67828"/>
        <dbReference type="ChEBI" id="CHEBI:15378"/>
        <dbReference type="ChEBI" id="CHEBI:58223"/>
        <dbReference type="ChEBI" id="CHEBI:137748"/>
        <dbReference type="ChEBI" id="CHEBI:176338"/>
        <dbReference type="ChEBI" id="CHEBI:176343"/>
        <dbReference type="EC" id="2.4.1.182"/>
    </reaction>
</comment>
<dbReference type="EMBL" id="CP054836">
    <property type="protein sequence ID" value="QKV18110.1"/>
    <property type="molecule type" value="Genomic_DNA"/>
</dbReference>
<dbReference type="SUPFAM" id="SSF53756">
    <property type="entry name" value="UDP-Glycosyltransferase/glycogen phosphorylase"/>
    <property type="match status" value="1"/>
</dbReference>
<evidence type="ECO:0000256" key="10">
    <source>
        <dbReference type="ARBA" id="ARBA00048975"/>
    </source>
</evidence>
<dbReference type="GO" id="GO:0005543">
    <property type="term" value="F:phospholipid binding"/>
    <property type="evidence" value="ECO:0007669"/>
    <property type="project" value="TreeGrafter"/>
</dbReference>
<dbReference type="GO" id="GO:0016020">
    <property type="term" value="C:membrane"/>
    <property type="evidence" value="ECO:0007669"/>
    <property type="project" value="GOC"/>
</dbReference>
<sequence>MNAKRPLTIGIVAGEQSGENLAVDLVESIAERTGSMPRLVGVGGGRLVDMGLRSVFDPAEIAITGVTAVVASLPRLVLRIRQTVAALVSARPDVIVFIDSPDFSLRVARRVKRLLPETPIVKYVSPTVWAWRPGRAKKMAAYVDHVLAILPFEPDVMRDLGGPETSYVGHPLAADPELEAVWMARRRKQASQENHDLELLVLPGSRTGEIRALLPDFGKAISILHDRGHHLRVTVPTLPRLEPEVRRMTAEWPVTPRITVTPEDKLSAFREADVALAASGTIILELALAGVPVISCYRTDYLIRLAISMIHAWSAALPNIIADRPIVPEYVDYTIRPGMLARRIEELAAPKSLAAKAQGNGFRRVRELMAVDEKPGAMAARILLDLASGSEKSRP</sequence>
<dbReference type="Proteomes" id="UP000509367">
    <property type="component" value="Chromosome"/>
</dbReference>